<gene>
    <name evidence="3" type="ORF">OOZ53_11020</name>
</gene>
<dbReference type="Pfam" id="PF07470">
    <property type="entry name" value="Glyco_hydro_88"/>
    <property type="match status" value="1"/>
</dbReference>
<dbReference type="Proteomes" id="UP001148313">
    <property type="component" value="Unassembled WGS sequence"/>
</dbReference>
<keyword evidence="4" id="KW-1185">Reference proteome</keyword>
<protein>
    <submittedName>
        <fullName evidence="3">Glycoside hydrolase family 88 protein</fullName>
    </submittedName>
</protein>
<comment type="caution">
    <text evidence="3">The sequence shown here is derived from an EMBL/GenBank/DDBJ whole genome shotgun (WGS) entry which is preliminary data.</text>
</comment>
<sequence length="394" mass="43363">MPDTVSPNIKSALDLIAKKTLEDETTIGSAFPYVTHPDGSWDTMSVSISAGYTGEDWSHGNWFCGFWVGMLLTSYLHTGDETYLKLASDRMVLVEERAGDGNTHDIGFIFLSSAMPFYRITGDMRHRETALRAADKLRSRLVVTERGSYVSSWGPMTDPRGRAASAIDTMANIPLLYWAAKEADDASFRLAAEEHAKMTMLSFNRSDNTQFHAVEYNTTTGERKRGYTFQGAHDDSYWSRGTGWAVMGLAVTAANSGNAAYLDQAIAISEKWFEALGDKVVPPYDFDASGNSVPEDSAASAIMAAGLLDVAALHPDRNVADAWQKKAEWLIDGLCESYLATDPSHRGILMHGCYSEPHNIGPDAAVMFGDYFFAEALCRIAFPGKFVEQYDRLS</sequence>
<keyword evidence="1 3" id="KW-0378">Hydrolase</keyword>
<dbReference type="PANTHER" id="PTHR36845">
    <property type="entry name" value="HYDROLASE, PUTATIVE (AFU_ORTHOLOGUE AFUA_7G05090)-RELATED"/>
    <property type="match status" value="1"/>
</dbReference>
<dbReference type="InterPro" id="IPR008928">
    <property type="entry name" value="6-hairpin_glycosidase_sf"/>
</dbReference>
<dbReference type="GO" id="GO:0016787">
    <property type="term" value="F:hydrolase activity"/>
    <property type="evidence" value="ECO:0007669"/>
    <property type="project" value="UniProtKB-KW"/>
</dbReference>
<reference evidence="3" key="1">
    <citation type="submission" date="2022-11" db="EMBL/GenBank/DDBJ databases">
        <title>Hoeflea poritis sp. nov., isolated from scleractinian coral Porites lutea.</title>
        <authorList>
            <person name="Zhang G."/>
            <person name="Wei Q."/>
            <person name="Cai L."/>
        </authorList>
    </citation>
    <scope>NUCLEOTIDE SEQUENCE</scope>
    <source>
        <strain evidence="3">E7-10</strain>
    </source>
</reference>
<organism evidence="3 4">
    <name type="scientific">Hoeflea poritis</name>
    <dbReference type="NCBI Taxonomy" id="2993659"/>
    <lineage>
        <taxon>Bacteria</taxon>
        <taxon>Pseudomonadati</taxon>
        <taxon>Pseudomonadota</taxon>
        <taxon>Alphaproteobacteria</taxon>
        <taxon>Hyphomicrobiales</taxon>
        <taxon>Rhizobiaceae</taxon>
        <taxon>Hoeflea</taxon>
    </lineage>
</organism>
<dbReference type="InterPro" id="IPR012341">
    <property type="entry name" value="6hp_glycosidase-like_sf"/>
</dbReference>
<accession>A0ABT4VME3</accession>
<dbReference type="SUPFAM" id="SSF48208">
    <property type="entry name" value="Six-hairpin glycosidases"/>
    <property type="match status" value="1"/>
</dbReference>
<comment type="similarity">
    <text evidence="2">Belongs to the glycosyl hydrolase 88 family.</text>
</comment>
<dbReference type="EMBL" id="JAPJZH010000006">
    <property type="protein sequence ID" value="MDA4845883.1"/>
    <property type="molecule type" value="Genomic_DNA"/>
</dbReference>
<proteinExistence type="inferred from homology"/>
<name>A0ABT4VME3_9HYPH</name>
<evidence type="ECO:0000313" key="3">
    <source>
        <dbReference type="EMBL" id="MDA4845883.1"/>
    </source>
</evidence>
<dbReference type="InterPro" id="IPR010905">
    <property type="entry name" value="Glyco_hydro_88"/>
</dbReference>
<dbReference type="PANTHER" id="PTHR36845:SF1">
    <property type="entry name" value="HYDROLASE, PUTATIVE (AFU_ORTHOLOGUE AFUA_7G05090)-RELATED"/>
    <property type="match status" value="1"/>
</dbReference>
<dbReference type="Gene3D" id="1.50.10.10">
    <property type="match status" value="1"/>
</dbReference>
<dbReference type="InterPro" id="IPR052369">
    <property type="entry name" value="UG_Glycosaminoglycan_Hydrolase"/>
</dbReference>
<evidence type="ECO:0000256" key="2">
    <source>
        <dbReference type="ARBA" id="ARBA00038358"/>
    </source>
</evidence>
<evidence type="ECO:0000256" key="1">
    <source>
        <dbReference type="ARBA" id="ARBA00022801"/>
    </source>
</evidence>
<dbReference type="RefSeq" id="WP_271089583.1">
    <property type="nucleotide sequence ID" value="NZ_JAPJZH010000006.1"/>
</dbReference>
<evidence type="ECO:0000313" key="4">
    <source>
        <dbReference type="Proteomes" id="UP001148313"/>
    </source>
</evidence>